<keyword evidence="3 7" id="KW-0812">Transmembrane</keyword>
<gene>
    <name evidence="9" type="primary">LOC120027095</name>
</gene>
<dbReference type="InterPro" id="IPR018787">
    <property type="entry name" value="DUF2371_TMEM200"/>
</dbReference>
<feature type="region of interest" description="Disordered" evidence="6">
    <location>
        <begin position="200"/>
        <end position="274"/>
    </location>
</feature>
<name>A0A8U0PL41_SALNM</name>
<organism evidence="8 9">
    <name type="scientific">Salvelinus namaycush</name>
    <name type="common">Lake trout</name>
    <name type="synonym">Salmo namaycush</name>
    <dbReference type="NCBI Taxonomy" id="8040"/>
    <lineage>
        <taxon>Eukaryota</taxon>
        <taxon>Metazoa</taxon>
        <taxon>Chordata</taxon>
        <taxon>Craniata</taxon>
        <taxon>Vertebrata</taxon>
        <taxon>Euteleostomi</taxon>
        <taxon>Actinopterygii</taxon>
        <taxon>Neopterygii</taxon>
        <taxon>Teleostei</taxon>
        <taxon>Protacanthopterygii</taxon>
        <taxon>Salmoniformes</taxon>
        <taxon>Salmonidae</taxon>
        <taxon>Salmoninae</taxon>
        <taxon>Salvelinus</taxon>
    </lineage>
</organism>
<dbReference type="Pfam" id="PF10177">
    <property type="entry name" value="DUF2371"/>
    <property type="match status" value="1"/>
</dbReference>
<keyword evidence="4 7" id="KW-1133">Transmembrane helix</keyword>
<feature type="compositionally biased region" description="Basic and acidic residues" evidence="6">
    <location>
        <begin position="204"/>
        <end position="214"/>
    </location>
</feature>
<keyword evidence="5 7" id="KW-0472">Membrane</keyword>
<accession>A0A8U0PL41</accession>
<proteinExistence type="inferred from homology"/>
<dbReference type="GeneID" id="120027095"/>
<dbReference type="RefSeq" id="XP_038827861.1">
    <property type="nucleotide sequence ID" value="XM_038971933.1"/>
</dbReference>
<evidence type="ECO:0000256" key="5">
    <source>
        <dbReference type="ARBA" id="ARBA00023136"/>
    </source>
</evidence>
<dbReference type="GO" id="GO:0016020">
    <property type="term" value="C:membrane"/>
    <property type="evidence" value="ECO:0007669"/>
    <property type="project" value="UniProtKB-SubCell"/>
</dbReference>
<reference evidence="9" key="1">
    <citation type="submission" date="2025-08" db="UniProtKB">
        <authorList>
            <consortium name="RefSeq"/>
        </authorList>
    </citation>
    <scope>IDENTIFICATION</scope>
    <source>
        <tissue evidence="9">White muscle</tissue>
    </source>
</reference>
<feature type="compositionally biased region" description="Polar residues" evidence="6">
    <location>
        <begin position="12"/>
        <end position="21"/>
    </location>
</feature>
<evidence type="ECO:0000256" key="1">
    <source>
        <dbReference type="ARBA" id="ARBA00004141"/>
    </source>
</evidence>
<evidence type="ECO:0000256" key="4">
    <source>
        <dbReference type="ARBA" id="ARBA00022989"/>
    </source>
</evidence>
<feature type="transmembrane region" description="Helical" evidence="7">
    <location>
        <begin position="110"/>
        <end position="131"/>
    </location>
</feature>
<protein>
    <submittedName>
        <fullName evidence="9">Transmembrane protein 200A-like</fullName>
    </submittedName>
</protein>
<dbReference type="KEGG" id="snh:120027095"/>
<evidence type="ECO:0000313" key="9">
    <source>
        <dbReference type="RefSeq" id="XP_038827861.1"/>
    </source>
</evidence>
<evidence type="ECO:0000256" key="2">
    <source>
        <dbReference type="ARBA" id="ARBA00005308"/>
    </source>
</evidence>
<dbReference type="AlphaFoldDB" id="A0A8U0PL41"/>
<keyword evidence="8" id="KW-1185">Reference proteome</keyword>
<evidence type="ECO:0000313" key="8">
    <source>
        <dbReference type="Proteomes" id="UP000808372"/>
    </source>
</evidence>
<evidence type="ECO:0000256" key="3">
    <source>
        <dbReference type="ARBA" id="ARBA00022692"/>
    </source>
</evidence>
<evidence type="ECO:0000256" key="6">
    <source>
        <dbReference type="SAM" id="MobiDB-lite"/>
    </source>
</evidence>
<comment type="similarity">
    <text evidence="2">Belongs to the TMEM200 family.</text>
</comment>
<feature type="region of interest" description="Disordered" evidence="6">
    <location>
        <begin position="1"/>
        <end position="29"/>
    </location>
</feature>
<dbReference type="PANTHER" id="PTHR31815:SF3">
    <property type="entry name" value="TRANSMEMBRANE PROTEIN 200B"/>
    <property type="match status" value="1"/>
</dbReference>
<comment type="subcellular location">
    <subcellularLocation>
        <location evidence="1">Membrane</location>
        <topology evidence="1">Multi-pass membrane protein</topology>
    </subcellularLocation>
</comment>
<feature type="compositionally biased region" description="Low complexity" evidence="6">
    <location>
        <begin position="232"/>
        <end position="249"/>
    </location>
</feature>
<feature type="transmembrane region" description="Helical" evidence="7">
    <location>
        <begin position="48"/>
        <end position="70"/>
    </location>
</feature>
<dbReference type="PANTHER" id="PTHR31815">
    <property type="entry name" value="AGAP005329-PA"/>
    <property type="match status" value="1"/>
</dbReference>
<dbReference type="Proteomes" id="UP000808372">
    <property type="component" value="Chromosome 32"/>
</dbReference>
<sequence>MKTQKAGDPGGQTPSSPSPRQRMSGFSLRGRKKEGLIRGELRIRSMPGAFLVLGVIVVVVGTALAVAGYWPYRTQRSQLLGVGQQGSGSVDGAGGVRGGGVSEPHERMKLLGPVIMGVGLFILICANTVLYENRDRETQMLLAQMRSVICSVSAAMPSADLSDMAAANSMARHYQWVSSLPATHLNILYLQQLASSEPLLQTTRDSREEERATDRMYQQATVQTEALHHQDSASTPSLHSSHSNSCNSSKMGFNTGRAGGGGGPRVRGFSPDPQPAHLFKLNNCLLSASSMSTLGGDDWERSEVTATLPRRSHSLSYRTNPGPHGPQTVIRLQEGAMRPGGPGADPQRVRSEPSSDVCVNMIGCGGVEPPELTPIEEQRHCSWPRLDLGCARRYLKLDNKEDSVDRLLDQLEQQCSQWDNSFGSGPFQ</sequence>
<evidence type="ECO:0000256" key="7">
    <source>
        <dbReference type="SAM" id="Phobius"/>
    </source>
</evidence>